<evidence type="ECO:0000313" key="3">
    <source>
        <dbReference type="Proteomes" id="UP000469125"/>
    </source>
</evidence>
<feature type="transmembrane region" description="Helical" evidence="1">
    <location>
        <begin position="7"/>
        <end position="25"/>
    </location>
</feature>
<sequence>MNKFIKWLIPSISLALISLIVVLNLEDWARLSGELNRNVILIGTVLTFALVVSSIVCLFKANVERKKNHIIISLFTSLVPLCVFLMNGVLLTVWFVGK</sequence>
<keyword evidence="3" id="KW-1185">Reference proteome</keyword>
<name>A0A6N8FJD1_9BACI</name>
<feature type="transmembrane region" description="Helical" evidence="1">
    <location>
        <begin position="71"/>
        <end position="96"/>
    </location>
</feature>
<accession>A0A6N8FJD1</accession>
<keyword evidence="1" id="KW-0472">Membrane</keyword>
<dbReference type="AlphaFoldDB" id="A0A6N8FJD1"/>
<protein>
    <submittedName>
        <fullName evidence="2">Uncharacterized protein</fullName>
    </submittedName>
</protein>
<keyword evidence="1" id="KW-1133">Transmembrane helix</keyword>
<reference evidence="2 3" key="1">
    <citation type="submission" date="2019-11" db="EMBL/GenBank/DDBJ databases">
        <authorList>
            <person name="Li X."/>
        </authorList>
    </citation>
    <scope>NUCLEOTIDE SEQUENCE [LARGE SCALE GENOMIC DNA]</scope>
    <source>
        <strain evidence="2 3">L9</strain>
    </source>
</reference>
<organism evidence="2 3">
    <name type="scientific">Ornithinibacillus caprae</name>
    <dbReference type="NCBI Taxonomy" id="2678566"/>
    <lineage>
        <taxon>Bacteria</taxon>
        <taxon>Bacillati</taxon>
        <taxon>Bacillota</taxon>
        <taxon>Bacilli</taxon>
        <taxon>Bacillales</taxon>
        <taxon>Bacillaceae</taxon>
        <taxon>Ornithinibacillus</taxon>
    </lineage>
</organism>
<dbReference type="EMBL" id="WOCA01000003">
    <property type="protein sequence ID" value="MUK87859.1"/>
    <property type="molecule type" value="Genomic_DNA"/>
</dbReference>
<evidence type="ECO:0000256" key="1">
    <source>
        <dbReference type="SAM" id="Phobius"/>
    </source>
</evidence>
<evidence type="ECO:0000313" key="2">
    <source>
        <dbReference type="EMBL" id="MUK87859.1"/>
    </source>
</evidence>
<gene>
    <name evidence="2" type="ORF">GMD78_05530</name>
</gene>
<comment type="caution">
    <text evidence="2">The sequence shown here is derived from an EMBL/GenBank/DDBJ whole genome shotgun (WGS) entry which is preliminary data.</text>
</comment>
<feature type="transmembrane region" description="Helical" evidence="1">
    <location>
        <begin position="37"/>
        <end position="59"/>
    </location>
</feature>
<dbReference type="Proteomes" id="UP000469125">
    <property type="component" value="Unassembled WGS sequence"/>
</dbReference>
<proteinExistence type="predicted"/>
<dbReference type="RefSeq" id="WP_155667769.1">
    <property type="nucleotide sequence ID" value="NZ_WOCA01000003.1"/>
</dbReference>
<keyword evidence="1" id="KW-0812">Transmembrane</keyword>